<protein>
    <submittedName>
        <fullName evidence="1">Uncharacterized protein</fullName>
    </submittedName>
</protein>
<name>A0ABS1UKA4_9ACTN</name>
<keyword evidence="2" id="KW-1185">Reference proteome</keyword>
<gene>
    <name evidence="1" type="ORF">JMF97_04140</name>
</gene>
<proteinExistence type="predicted"/>
<reference evidence="1 2" key="1">
    <citation type="submission" date="2021-01" db="EMBL/GenBank/DDBJ databases">
        <title>Genome sequencing of Micromonospora fiedleri MG-37.</title>
        <authorList>
            <person name="Moreland P.E.J."/>
            <person name="Stach J.E.M."/>
        </authorList>
    </citation>
    <scope>NUCLEOTIDE SEQUENCE [LARGE SCALE GENOMIC DNA]</scope>
    <source>
        <strain evidence="1 2">MG-37</strain>
    </source>
</reference>
<evidence type="ECO:0000313" key="1">
    <source>
        <dbReference type="EMBL" id="MBL6275350.1"/>
    </source>
</evidence>
<evidence type="ECO:0000313" key="2">
    <source>
        <dbReference type="Proteomes" id="UP000661193"/>
    </source>
</evidence>
<dbReference type="Proteomes" id="UP000661193">
    <property type="component" value="Unassembled WGS sequence"/>
</dbReference>
<dbReference type="RefSeq" id="WP_203220341.1">
    <property type="nucleotide sequence ID" value="NZ_JAETXL010000002.1"/>
</dbReference>
<dbReference type="EMBL" id="JAETXL010000002">
    <property type="protein sequence ID" value="MBL6275350.1"/>
    <property type="molecule type" value="Genomic_DNA"/>
</dbReference>
<accession>A0ABS1UKA4</accession>
<organism evidence="1 2">
    <name type="scientific">Micromonospora fiedleri</name>
    <dbReference type="NCBI Taxonomy" id="1157498"/>
    <lineage>
        <taxon>Bacteria</taxon>
        <taxon>Bacillati</taxon>
        <taxon>Actinomycetota</taxon>
        <taxon>Actinomycetes</taxon>
        <taxon>Micromonosporales</taxon>
        <taxon>Micromonosporaceae</taxon>
        <taxon>Micromonospora</taxon>
    </lineage>
</organism>
<comment type="caution">
    <text evidence="1">The sequence shown here is derived from an EMBL/GenBank/DDBJ whole genome shotgun (WGS) entry which is preliminary data.</text>
</comment>
<sequence length="151" mass="16545">MNDDQHGGQQPAAEPAGCPKVMWDGPDHIRCNQGADNGVCPLHGRFRHPQPADPDRPCLHTDMHLDADVQRLTASDDDPTVVAYIVELQVRCLACQERFRWVGVPAGLMPGRPACSPDEFTLHAPIRPSTADPDFGLGIPGFAIQYRDGER</sequence>